<feature type="domain" description="ZZ-type" evidence="7">
    <location>
        <begin position="140"/>
        <end position="196"/>
    </location>
</feature>
<dbReference type="Proteomes" id="UP001186944">
    <property type="component" value="Unassembled WGS sequence"/>
</dbReference>
<dbReference type="GO" id="GO:0045202">
    <property type="term" value="C:synapse"/>
    <property type="evidence" value="ECO:0007669"/>
    <property type="project" value="TreeGrafter"/>
</dbReference>
<feature type="coiled-coil region" evidence="5">
    <location>
        <begin position="292"/>
        <end position="374"/>
    </location>
</feature>
<feature type="region of interest" description="Disordered" evidence="6">
    <location>
        <begin position="559"/>
        <end position="635"/>
    </location>
</feature>
<keyword evidence="1" id="KW-0479">Metal-binding</keyword>
<evidence type="ECO:0000256" key="2">
    <source>
        <dbReference type="ARBA" id="ARBA00022771"/>
    </source>
</evidence>
<dbReference type="InterPro" id="IPR015153">
    <property type="entry name" value="EF-hand_dom_typ1"/>
</dbReference>
<keyword evidence="2 4" id="KW-0863">Zinc-finger</keyword>
<evidence type="ECO:0000313" key="9">
    <source>
        <dbReference type="Proteomes" id="UP001186944"/>
    </source>
</evidence>
<keyword evidence="5" id="KW-0175">Coiled coil</keyword>
<organism evidence="8 9">
    <name type="scientific">Pinctada imbricata</name>
    <name type="common">Atlantic pearl-oyster</name>
    <name type="synonym">Pinctada martensii</name>
    <dbReference type="NCBI Taxonomy" id="66713"/>
    <lineage>
        <taxon>Eukaryota</taxon>
        <taxon>Metazoa</taxon>
        <taxon>Spiralia</taxon>
        <taxon>Lophotrochozoa</taxon>
        <taxon>Mollusca</taxon>
        <taxon>Bivalvia</taxon>
        <taxon>Autobranchia</taxon>
        <taxon>Pteriomorphia</taxon>
        <taxon>Pterioida</taxon>
        <taxon>Pterioidea</taxon>
        <taxon>Pteriidae</taxon>
        <taxon>Pinctada</taxon>
    </lineage>
</organism>
<dbReference type="GO" id="GO:0008270">
    <property type="term" value="F:zinc ion binding"/>
    <property type="evidence" value="ECO:0007669"/>
    <property type="project" value="UniProtKB-KW"/>
</dbReference>
<dbReference type="InterPro" id="IPR015154">
    <property type="entry name" value="EF-hand_dom_typ2"/>
</dbReference>
<proteinExistence type="predicted"/>
<reference evidence="8" key="1">
    <citation type="submission" date="2019-08" db="EMBL/GenBank/DDBJ databases">
        <title>The improved chromosome-level genome for the pearl oyster Pinctada fucata martensii using PacBio sequencing and Hi-C.</title>
        <authorList>
            <person name="Zheng Z."/>
        </authorList>
    </citation>
    <scope>NUCLEOTIDE SEQUENCE</scope>
    <source>
        <strain evidence="8">ZZ-2019</strain>
        <tissue evidence="8">Adductor muscle</tissue>
    </source>
</reference>
<keyword evidence="3" id="KW-0862">Zinc</keyword>
<dbReference type="Pfam" id="PF09068">
    <property type="entry name" value="EF-hand_2"/>
    <property type="match status" value="1"/>
</dbReference>
<dbReference type="AlphaFoldDB" id="A0AA88XRC1"/>
<dbReference type="CDD" id="cd02334">
    <property type="entry name" value="ZZ_dystrophin"/>
    <property type="match status" value="1"/>
</dbReference>
<dbReference type="InterPro" id="IPR050774">
    <property type="entry name" value="KCMF1/Dystrophin"/>
</dbReference>
<sequence>MQQVDSESCLQMLLNWLISAYDRGGHGRIRVFSLKVALSHLCAGKLMDKLRYMFTQLCDSSGYLIFERFDEYLRELLALPTAVYEGPSFGYTENASRSCFDNKIQINVNDFLNVMMADQGPKCLMWLPIFQRMSKVENVFHPVQCEGCHRESFTGFRYKCQHCFNYNLCQDCFWRGRTSGNHNNDHGMKEYTTFKSPSKQLGHQIKKSVQCVPSRVCATENKIPPFSQPPEIALDLSFIIPPSPKFTYRSMVQDSDVSEEHRLIARYAARLAADAQNASRSPAELNFSLDTNKAQRELVLKLESKNREIMREIHRLRIEQEAHARSAAEVQYSPTLLVELRQLRQRKEELEHRMHTLQENRKELMVQLESLMNLLKINPTSPQSPSNGSSYVQSTSESPVRTYDYSKEPTSPAMDSDTLHGVGGDIHQAFNQPRGLTSIQTIRTDLLLATDSVTSAMSSLVKELNSDADISEDNDDIAEREATLEVADAYLHCTQESMEKWQQEVLKRADREGKSPSPFVRHIHPHHTNSLPSRGMINTSDDLQQYDLDDLGSDLIRDETDSFVKTDDSSDRADDDDAELYDQNPKELPSRMTSSTCTTDDDSYVQSDADSYIRTDDEEGGSTDWEESMKRWVNR</sequence>
<name>A0AA88XRC1_PINIB</name>
<protein>
    <recommendedName>
        <fullName evidence="7">ZZ-type domain-containing protein</fullName>
    </recommendedName>
</protein>
<evidence type="ECO:0000256" key="4">
    <source>
        <dbReference type="PROSITE-ProRule" id="PRU00228"/>
    </source>
</evidence>
<gene>
    <name evidence="8" type="ORF">FSP39_011346</name>
</gene>
<dbReference type="InterPro" id="IPR043145">
    <property type="entry name" value="Znf_ZZ_sf"/>
</dbReference>
<dbReference type="EMBL" id="VSWD01000010">
    <property type="protein sequence ID" value="KAK3090380.1"/>
    <property type="molecule type" value="Genomic_DNA"/>
</dbReference>
<dbReference type="PROSITE" id="PS50135">
    <property type="entry name" value="ZF_ZZ_2"/>
    <property type="match status" value="1"/>
</dbReference>
<feature type="region of interest" description="Disordered" evidence="6">
    <location>
        <begin position="377"/>
        <end position="414"/>
    </location>
</feature>
<dbReference type="SUPFAM" id="SSF47473">
    <property type="entry name" value="EF-hand"/>
    <property type="match status" value="2"/>
</dbReference>
<dbReference type="SMART" id="SM00291">
    <property type="entry name" value="ZnF_ZZ"/>
    <property type="match status" value="1"/>
</dbReference>
<dbReference type="Gene3D" id="3.30.60.90">
    <property type="match status" value="1"/>
</dbReference>
<evidence type="ECO:0000256" key="1">
    <source>
        <dbReference type="ARBA" id="ARBA00022723"/>
    </source>
</evidence>
<evidence type="ECO:0000256" key="3">
    <source>
        <dbReference type="ARBA" id="ARBA00022833"/>
    </source>
</evidence>
<dbReference type="InterPro" id="IPR011992">
    <property type="entry name" value="EF-hand-dom_pair"/>
</dbReference>
<evidence type="ECO:0000256" key="6">
    <source>
        <dbReference type="SAM" id="MobiDB-lite"/>
    </source>
</evidence>
<feature type="compositionally biased region" description="Basic and acidic residues" evidence="6">
    <location>
        <begin position="559"/>
        <end position="572"/>
    </location>
</feature>
<evidence type="ECO:0000259" key="7">
    <source>
        <dbReference type="PROSITE" id="PS50135"/>
    </source>
</evidence>
<dbReference type="GO" id="GO:0099536">
    <property type="term" value="P:synaptic signaling"/>
    <property type="evidence" value="ECO:0007669"/>
    <property type="project" value="TreeGrafter"/>
</dbReference>
<comment type="caution">
    <text evidence="8">The sequence shown here is derived from an EMBL/GenBank/DDBJ whole genome shotgun (WGS) entry which is preliminary data.</text>
</comment>
<dbReference type="Gene3D" id="1.10.238.10">
    <property type="entry name" value="EF-hand"/>
    <property type="match status" value="2"/>
</dbReference>
<dbReference type="SUPFAM" id="SSF57850">
    <property type="entry name" value="RING/U-box"/>
    <property type="match status" value="1"/>
</dbReference>
<dbReference type="GO" id="GO:0005886">
    <property type="term" value="C:plasma membrane"/>
    <property type="evidence" value="ECO:0007669"/>
    <property type="project" value="TreeGrafter"/>
</dbReference>
<dbReference type="Pfam" id="PF09069">
    <property type="entry name" value="EF-hand_3"/>
    <property type="match status" value="1"/>
</dbReference>
<feature type="compositionally biased region" description="Polar residues" evidence="6">
    <location>
        <begin position="378"/>
        <end position="399"/>
    </location>
</feature>
<dbReference type="Pfam" id="PF00569">
    <property type="entry name" value="ZZ"/>
    <property type="match status" value="1"/>
</dbReference>
<dbReference type="InterPro" id="IPR000433">
    <property type="entry name" value="Znf_ZZ"/>
</dbReference>
<dbReference type="PANTHER" id="PTHR12268:SF27">
    <property type="entry name" value="DYSTROBREVIN, ISOFORM F"/>
    <property type="match status" value="1"/>
</dbReference>
<feature type="compositionally biased region" description="Polar residues" evidence="6">
    <location>
        <begin position="528"/>
        <end position="539"/>
    </location>
</feature>
<evidence type="ECO:0000256" key="5">
    <source>
        <dbReference type="SAM" id="Coils"/>
    </source>
</evidence>
<dbReference type="PANTHER" id="PTHR12268">
    <property type="entry name" value="E3 UBIQUITIN-PROTEIN LIGASE KCMF1"/>
    <property type="match status" value="1"/>
</dbReference>
<feature type="region of interest" description="Disordered" evidence="6">
    <location>
        <begin position="506"/>
        <end position="539"/>
    </location>
</feature>
<dbReference type="PROSITE" id="PS01357">
    <property type="entry name" value="ZF_ZZ_1"/>
    <property type="match status" value="1"/>
</dbReference>
<feature type="compositionally biased region" description="Acidic residues" evidence="6">
    <location>
        <begin position="616"/>
        <end position="626"/>
    </location>
</feature>
<accession>A0AA88XRC1</accession>
<keyword evidence="9" id="KW-1185">Reference proteome</keyword>
<evidence type="ECO:0000313" key="8">
    <source>
        <dbReference type="EMBL" id="KAK3090380.1"/>
    </source>
</evidence>